<gene>
    <name evidence="1" type="ORF">KDA27_23180</name>
</gene>
<sequence length="73" mass="8409">MRRRPGPEHEILLDSMTDPDLDRLRAAVQIIIEDGTSNRVEIIRYGIRDVSALLLWAESIQTVLDGRRRRIGL</sequence>
<reference evidence="1" key="2">
    <citation type="journal article" date="2021" name="Microbiome">
        <title>Successional dynamics and alternative stable states in a saline activated sludge microbial community over 9 years.</title>
        <authorList>
            <person name="Wang Y."/>
            <person name="Ye J."/>
            <person name="Ju F."/>
            <person name="Liu L."/>
            <person name="Boyd J.A."/>
            <person name="Deng Y."/>
            <person name="Parks D.H."/>
            <person name="Jiang X."/>
            <person name="Yin X."/>
            <person name="Woodcroft B.J."/>
            <person name="Tyson G.W."/>
            <person name="Hugenholtz P."/>
            <person name="Polz M.F."/>
            <person name="Zhang T."/>
        </authorList>
    </citation>
    <scope>NUCLEOTIDE SEQUENCE</scope>
    <source>
        <strain evidence="1">HKST-UBA02</strain>
    </source>
</reference>
<reference evidence="1" key="1">
    <citation type="submission" date="2020-04" db="EMBL/GenBank/DDBJ databases">
        <authorList>
            <person name="Zhang T."/>
        </authorList>
    </citation>
    <scope>NUCLEOTIDE SEQUENCE</scope>
    <source>
        <strain evidence="1">HKST-UBA02</strain>
    </source>
</reference>
<dbReference type="EMBL" id="JAGQHS010000203">
    <property type="protein sequence ID" value="MCA9758715.1"/>
    <property type="molecule type" value="Genomic_DNA"/>
</dbReference>
<evidence type="ECO:0000313" key="1">
    <source>
        <dbReference type="EMBL" id="MCA9758715.1"/>
    </source>
</evidence>
<organism evidence="1 2">
    <name type="scientific">Eiseniibacteriota bacterium</name>
    <dbReference type="NCBI Taxonomy" id="2212470"/>
    <lineage>
        <taxon>Bacteria</taxon>
        <taxon>Candidatus Eiseniibacteriota</taxon>
    </lineage>
</organism>
<accession>A0A956NKB2</accession>
<dbReference type="AlphaFoldDB" id="A0A956NKB2"/>
<dbReference type="Proteomes" id="UP000739538">
    <property type="component" value="Unassembled WGS sequence"/>
</dbReference>
<proteinExistence type="predicted"/>
<name>A0A956NKB2_UNCEI</name>
<evidence type="ECO:0000313" key="2">
    <source>
        <dbReference type="Proteomes" id="UP000739538"/>
    </source>
</evidence>
<protein>
    <submittedName>
        <fullName evidence="1">Uncharacterized protein</fullName>
    </submittedName>
</protein>
<comment type="caution">
    <text evidence="1">The sequence shown here is derived from an EMBL/GenBank/DDBJ whole genome shotgun (WGS) entry which is preliminary data.</text>
</comment>